<dbReference type="Pfam" id="PF25212">
    <property type="entry name" value="HVO_A0114"/>
    <property type="match status" value="1"/>
</dbReference>
<evidence type="ECO:0000313" key="1">
    <source>
        <dbReference type="EMBL" id="MTW23049.1"/>
    </source>
</evidence>
<protein>
    <submittedName>
        <fullName evidence="1">Transcriptional regulator</fullName>
    </submittedName>
</protein>
<comment type="caution">
    <text evidence="1">The sequence shown here is derived from an EMBL/GenBank/DDBJ whole genome shotgun (WGS) entry which is preliminary data.</text>
</comment>
<dbReference type="AlphaFoldDB" id="A0A6N8EJD8"/>
<evidence type="ECO:0000313" key="2">
    <source>
        <dbReference type="Proteomes" id="UP000434044"/>
    </source>
</evidence>
<dbReference type="Proteomes" id="UP000434044">
    <property type="component" value="Unassembled WGS sequence"/>
</dbReference>
<sequence>MTTLTIGVSDLESIKARLDAAFRGEPQGCRYAFSSEERLLTVLNARRWAILKALAGAGPLGMRELGRDIKGVHNDSKPLVECGLIEKLPDGKVQFPYDSIDLELSFRHAA</sequence>
<name>A0A6N8EJD8_9GAMM</name>
<dbReference type="RefSeq" id="WP_155451596.1">
    <property type="nucleotide sequence ID" value="NZ_WNKT01000068.1"/>
</dbReference>
<accession>A0A6N8EJD8</accession>
<keyword evidence="2" id="KW-1185">Reference proteome</keyword>
<proteinExistence type="predicted"/>
<dbReference type="EMBL" id="WNKT01000068">
    <property type="protein sequence ID" value="MTW23049.1"/>
    <property type="molecule type" value="Genomic_DNA"/>
</dbReference>
<gene>
    <name evidence="1" type="ORF">GJ668_18550</name>
</gene>
<organism evidence="1 2">
    <name type="scientific">Allochromatium palmeri</name>
    <dbReference type="NCBI Taxonomy" id="231048"/>
    <lineage>
        <taxon>Bacteria</taxon>
        <taxon>Pseudomonadati</taxon>
        <taxon>Pseudomonadota</taxon>
        <taxon>Gammaproteobacteria</taxon>
        <taxon>Chromatiales</taxon>
        <taxon>Chromatiaceae</taxon>
        <taxon>Allochromatium</taxon>
    </lineage>
</organism>
<reference evidence="1 2" key="1">
    <citation type="submission" date="2019-11" db="EMBL/GenBank/DDBJ databases">
        <title>Whole-genome sequence of the anaerobic purple sulfur bacterium Allochromatium palmeri DSM 15591.</title>
        <authorList>
            <person name="Kyndt J.A."/>
            <person name="Meyer T.E."/>
        </authorList>
    </citation>
    <scope>NUCLEOTIDE SEQUENCE [LARGE SCALE GENOMIC DNA]</scope>
    <source>
        <strain evidence="1 2">DSM 15591</strain>
    </source>
</reference>
<dbReference type="OrthoDB" id="9809537at2"/>